<dbReference type="InterPro" id="IPR006162">
    <property type="entry name" value="Ppantetheine_attach_site"/>
</dbReference>
<keyword evidence="4" id="KW-0012">Acyltransferase</keyword>
<gene>
    <name evidence="10" type="ORF">STRAU_3489</name>
</gene>
<evidence type="ECO:0000256" key="5">
    <source>
        <dbReference type="PROSITE-ProRule" id="PRU01363"/>
    </source>
</evidence>
<dbReference type="GO" id="GO:0005737">
    <property type="term" value="C:cytoplasm"/>
    <property type="evidence" value="ECO:0007669"/>
    <property type="project" value="TreeGrafter"/>
</dbReference>
<dbReference type="InterPro" id="IPR042104">
    <property type="entry name" value="PKS_dehydratase_sf"/>
</dbReference>
<organism evidence="10 11">
    <name type="scientific">Streptomyces aurantiacus JA 4570</name>
    <dbReference type="NCBI Taxonomy" id="1286094"/>
    <lineage>
        <taxon>Bacteria</taxon>
        <taxon>Bacillati</taxon>
        <taxon>Actinomycetota</taxon>
        <taxon>Actinomycetes</taxon>
        <taxon>Kitasatosporales</taxon>
        <taxon>Streptomycetaceae</taxon>
        <taxon>Streptomyces</taxon>
        <taxon>Streptomyces aurantiacus group</taxon>
    </lineage>
</organism>
<feature type="active site" description="Proton acceptor; for dehydratase activity" evidence="5">
    <location>
        <position position="1025"/>
    </location>
</feature>
<evidence type="ECO:0000256" key="2">
    <source>
        <dbReference type="ARBA" id="ARBA00022553"/>
    </source>
</evidence>
<dbReference type="SMART" id="SM01294">
    <property type="entry name" value="PKS_PP_betabranch"/>
    <property type="match status" value="1"/>
</dbReference>
<dbReference type="InterPro" id="IPR009081">
    <property type="entry name" value="PP-bd_ACP"/>
</dbReference>
<feature type="region of interest" description="Disordered" evidence="6">
    <location>
        <begin position="532"/>
        <end position="569"/>
    </location>
</feature>
<keyword evidence="11" id="KW-1185">Reference proteome</keyword>
<dbReference type="SUPFAM" id="SSF51735">
    <property type="entry name" value="NAD(P)-binding Rossmann-fold domains"/>
    <property type="match status" value="1"/>
</dbReference>
<dbReference type="GO" id="GO:0004315">
    <property type="term" value="F:3-oxoacyl-[acyl-carrier-protein] synthase activity"/>
    <property type="evidence" value="ECO:0007669"/>
    <property type="project" value="InterPro"/>
</dbReference>
<evidence type="ECO:0000313" key="10">
    <source>
        <dbReference type="EMBL" id="EPH43455.1"/>
    </source>
</evidence>
<dbReference type="PROSITE" id="PS00606">
    <property type="entry name" value="KS3_1"/>
    <property type="match status" value="1"/>
</dbReference>
<sequence>MLDAKASRDIRLLFVTRGLETVERRETAEDLAAAEGPDSAGAGAGLAGRVPLTGAARAALYRLLQSEYRGLTSCHLDLDPAVRDTADLAAVIERELLDAGNAPEVCHRGGTRLTPVLAEAPAGAAARRTRPAEPARDTFAADEVLLVTGGTRGIGLLCAQHLVAHHGVRRLVLTGREALPPRHLWSDPDACPPAVRAKTDAVAALEARGVEVRVLALPLDDADEVAAAVATIESTLGPIAGVLHAAGLVDTQNPAFVRKPLPDVARVVSPKIDGTVNLLTALDARALRFAVLFSSVSAAVPTLGAGQSDYAMGNAFMDYFAQAYAHELPVTSVQWPSWRETGFGEVTNKAYTDTGLLTITDSEGLTLLDEILAAAHGPVVMPVRVDPDRFDAAALLDARPAAAAPQARAIAIAIATATADASASASAPAPVSTPAPAPQDAESASDSLAARLAAFLSATFSSELGLKPGQLDDETSYADYGADSILLAQILQRVRQHLDVPLDPSVLLEYPTLSELVEWLIAAHPDAVAARFGAQPEPEPEPAPGPGPVPEARQSQAQDDDTDRAGDSRDTASVAVIGMACRLPGAPDLDAYWQLLSEGCRAVREVPAERWGRATGFRAGLVDDVHGFDAGHFLLHAEDVRAMDPQALVLLEESLKAVHHAGYRTADLDGTRTGVYVGARSRPGADEALVGAARNPIMTVGQNYLAANVSQFFNWHGPAMVMDTACSSALTAMKVATDALAAGTVDLALVAGVSLLADPEAHELFRSRGLLREDGEFHIFDRRAGGVVLGEGAGVALLKPLADAERDGDTVYAVIEGVALNNDGRTAGPATPNLAAQKRVMREALRQAGCPPHKVGHLDVNGSGSELTDLLELKAVDAVYGADRAAPLGLGSMKPNIGHPLCAEGIAAFLKVALMVHHQRTVPFLSGERPMEHFTIDPAVLSLPRRAEPVDLEYAAVSSFADGGTNGHVVLRRPATPEAGRERRGPVPLPPLDRRDVRTGAPVGATEPRVWTRTLDARDAVVDGHRVYGRRLLPGLAWIDLLYGCCADLTPDEPVTGLGLRDLSIYRPLAVDADSAVRLRVEAAPTAAGEWRITVTDAERGDGAGAEPYVTAEVFRTDAAAGFEETVPADVLDALRGTGADTRDLKEVYRSFRSQELVHTGTMKALGAVHTTFDAIWVRVAVDESSAEAGTAEHLFHPALIDGSAVAASEVALGGEPRLFLPLCYASFRATETLGRACYTRVSRAGITRGDELLTFGMEFFDVHGRKVGELTGLTTKAVRDAGHIDPARAVDPVRDTAPALVAASSAEAVSEAVPADGIEALVRSVVAGPLGVPADQVDTGASYYALGLDSAGSGSAPGCRRR</sequence>
<keyword evidence="3" id="KW-0808">Transferase</keyword>
<evidence type="ECO:0000259" key="9">
    <source>
        <dbReference type="PROSITE" id="PS52019"/>
    </source>
</evidence>
<dbReference type="SMART" id="SM00826">
    <property type="entry name" value="PKS_DH"/>
    <property type="match status" value="1"/>
</dbReference>
<dbReference type="SUPFAM" id="SSF47336">
    <property type="entry name" value="ACP-like"/>
    <property type="match status" value="1"/>
</dbReference>
<name>S3ZYE6_9ACTN</name>
<dbReference type="Gene3D" id="3.40.47.10">
    <property type="match status" value="1"/>
</dbReference>
<dbReference type="CDD" id="cd08953">
    <property type="entry name" value="KR_2_SDR_x"/>
    <property type="match status" value="1"/>
</dbReference>
<dbReference type="GO" id="GO:0071770">
    <property type="term" value="P:DIM/DIP cell wall layer assembly"/>
    <property type="evidence" value="ECO:0007669"/>
    <property type="project" value="TreeGrafter"/>
</dbReference>
<accession>S3ZYE6</accession>
<evidence type="ECO:0000256" key="4">
    <source>
        <dbReference type="ARBA" id="ARBA00023315"/>
    </source>
</evidence>
<dbReference type="GO" id="GO:0031177">
    <property type="term" value="F:phosphopantetheine binding"/>
    <property type="evidence" value="ECO:0007669"/>
    <property type="project" value="InterPro"/>
</dbReference>
<dbReference type="InterPro" id="IPR013968">
    <property type="entry name" value="PKS_KR"/>
</dbReference>
<proteinExistence type="predicted"/>
<feature type="active site" description="Proton donor; for dehydratase activity" evidence="5">
    <location>
        <position position="1202"/>
    </location>
</feature>
<feature type="region of interest" description="Disordered" evidence="6">
    <location>
        <begin position="974"/>
        <end position="1000"/>
    </location>
</feature>
<feature type="domain" description="PKS/mFAS DH" evidence="9">
    <location>
        <begin position="990"/>
        <end position="1285"/>
    </location>
</feature>
<dbReference type="InterPro" id="IPR049551">
    <property type="entry name" value="PKS_DH_C"/>
</dbReference>
<dbReference type="InterPro" id="IPR036291">
    <property type="entry name" value="NAD(P)-bd_dom_sf"/>
</dbReference>
<evidence type="ECO:0000256" key="1">
    <source>
        <dbReference type="ARBA" id="ARBA00022450"/>
    </source>
</evidence>
<dbReference type="InterPro" id="IPR036736">
    <property type="entry name" value="ACP-like_sf"/>
</dbReference>
<dbReference type="SMART" id="SM00825">
    <property type="entry name" value="PKS_KS"/>
    <property type="match status" value="1"/>
</dbReference>
<protein>
    <submittedName>
        <fullName evidence="10">Uncharacterized protein</fullName>
    </submittedName>
</protein>
<comment type="caution">
    <text evidence="10">The sequence shown here is derived from an EMBL/GenBank/DDBJ whole genome shotgun (WGS) entry which is preliminary data.</text>
</comment>
<dbReference type="Pfam" id="PF00550">
    <property type="entry name" value="PP-binding"/>
    <property type="match status" value="1"/>
</dbReference>
<evidence type="ECO:0000256" key="6">
    <source>
        <dbReference type="SAM" id="MobiDB-lite"/>
    </source>
</evidence>
<feature type="domain" description="Carrier" evidence="7">
    <location>
        <begin position="447"/>
        <end position="524"/>
    </location>
</feature>
<dbReference type="Proteomes" id="UP000014629">
    <property type="component" value="Unassembled WGS sequence"/>
</dbReference>
<dbReference type="CDD" id="cd00833">
    <property type="entry name" value="PKS"/>
    <property type="match status" value="1"/>
</dbReference>
<dbReference type="PROSITE" id="PS00012">
    <property type="entry name" value="PHOSPHOPANTETHEINE"/>
    <property type="match status" value="1"/>
</dbReference>
<evidence type="ECO:0000259" key="8">
    <source>
        <dbReference type="PROSITE" id="PS52004"/>
    </source>
</evidence>
<dbReference type="InterPro" id="IPR057326">
    <property type="entry name" value="KR_dom"/>
</dbReference>
<evidence type="ECO:0000259" key="7">
    <source>
        <dbReference type="PROSITE" id="PS50075"/>
    </source>
</evidence>
<dbReference type="InterPro" id="IPR014031">
    <property type="entry name" value="Ketoacyl_synth_C"/>
</dbReference>
<dbReference type="PATRIC" id="fig|1286094.4.peg.3452"/>
<dbReference type="InterPro" id="IPR020841">
    <property type="entry name" value="PKS_Beta-ketoAc_synthase_dom"/>
</dbReference>
<dbReference type="InterPro" id="IPR018201">
    <property type="entry name" value="Ketoacyl_synth_AS"/>
</dbReference>
<dbReference type="Pfam" id="PF14765">
    <property type="entry name" value="PS-DH"/>
    <property type="match status" value="1"/>
</dbReference>
<dbReference type="PANTHER" id="PTHR43775:SF37">
    <property type="entry name" value="SI:DKEY-61P9.11"/>
    <property type="match status" value="1"/>
</dbReference>
<dbReference type="Gene3D" id="1.10.1200.10">
    <property type="entry name" value="ACP-like"/>
    <property type="match status" value="1"/>
</dbReference>
<dbReference type="InterPro" id="IPR014030">
    <property type="entry name" value="Ketoacyl_synth_N"/>
</dbReference>
<dbReference type="InterPro" id="IPR050091">
    <property type="entry name" value="PKS_NRPS_Biosynth_Enz"/>
</dbReference>
<dbReference type="RefSeq" id="WP_016641616.1">
    <property type="nucleotide sequence ID" value="NZ_AOPZ01000159.1"/>
</dbReference>
<dbReference type="InterPro" id="IPR020807">
    <property type="entry name" value="PKS_DH"/>
</dbReference>
<dbReference type="Pfam" id="PF00109">
    <property type="entry name" value="ketoacyl-synt"/>
    <property type="match status" value="1"/>
</dbReference>
<feature type="region of interest" description="C-terminal hotdog fold" evidence="5">
    <location>
        <begin position="1140"/>
        <end position="1285"/>
    </location>
</feature>
<dbReference type="PROSITE" id="PS52019">
    <property type="entry name" value="PKS_MFAS_DH"/>
    <property type="match status" value="1"/>
</dbReference>
<dbReference type="PANTHER" id="PTHR43775">
    <property type="entry name" value="FATTY ACID SYNTHASE"/>
    <property type="match status" value="1"/>
</dbReference>
<keyword evidence="1" id="KW-0596">Phosphopantetheine</keyword>
<dbReference type="InterPro" id="IPR016039">
    <property type="entry name" value="Thiolase-like"/>
</dbReference>
<feature type="region of interest" description="N-terminal hotdog fold" evidence="5">
    <location>
        <begin position="990"/>
        <end position="1121"/>
    </location>
</feature>
<dbReference type="PROSITE" id="PS50075">
    <property type="entry name" value="CARRIER"/>
    <property type="match status" value="1"/>
</dbReference>
<dbReference type="Pfam" id="PF02801">
    <property type="entry name" value="Ketoacyl-synt_C"/>
    <property type="match status" value="1"/>
</dbReference>
<feature type="domain" description="Ketosynthase family 3 (KS3)" evidence="8">
    <location>
        <begin position="571"/>
        <end position="973"/>
    </location>
</feature>
<dbReference type="SUPFAM" id="SSF53901">
    <property type="entry name" value="Thiolase-like"/>
    <property type="match status" value="1"/>
</dbReference>
<dbReference type="SMART" id="SM00822">
    <property type="entry name" value="PKS_KR"/>
    <property type="match status" value="1"/>
</dbReference>
<dbReference type="InterPro" id="IPR020806">
    <property type="entry name" value="PKS_PP-bd"/>
</dbReference>
<dbReference type="PROSITE" id="PS52004">
    <property type="entry name" value="KS3_2"/>
    <property type="match status" value="1"/>
</dbReference>
<dbReference type="Pfam" id="PF08659">
    <property type="entry name" value="KR"/>
    <property type="match status" value="1"/>
</dbReference>
<evidence type="ECO:0000256" key="3">
    <source>
        <dbReference type="ARBA" id="ARBA00022679"/>
    </source>
</evidence>
<dbReference type="GO" id="GO:0017000">
    <property type="term" value="P:antibiotic biosynthetic process"/>
    <property type="evidence" value="ECO:0007669"/>
    <property type="project" value="UniProtKB-ARBA"/>
</dbReference>
<dbReference type="GO" id="GO:0004312">
    <property type="term" value="F:fatty acid synthase activity"/>
    <property type="evidence" value="ECO:0007669"/>
    <property type="project" value="TreeGrafter"/>
</dbReference>
<dbReference type="GO" id="GO:0005886">
    <property type="term" value="C:plasma membrane"/>
    <property type="evidence" value="ECO:0007669"/>
    <property type="project" value="TreeGrafter"/>
</dbReference>
<keyword evidence="2" id="KW-0597">Phosphoprotein</keyword>
<dbReference type="Gene3D" id="3.10.129.110">
    <property type="entry name" value="Polyketide synthase dehydratase"/>
    <property type="match status" value="1"/>
</dbReference>
<dbReference type="SMART" id="SM00823">
    <property type="entry name" value="PKS_PP"/>
    <property type="match status" value="1"/>
</dbReference>
<dbReference type="Pfam" id="PF21089">
    <property type="entry name" value="PKS_DH_N"/>
    <property type="match status" value="1"/>
</dbReference>
<reference evidence="10 11" key="1">
    <citation type="submission" date="2013-02" db="EMBL/GenBank/DDBJ databases">
        <title>Draft Genome Sequence of Streptomyces aurantiacus, Which Produces Setomimycin.</title>
        <authorList>
            <person name="Gruening B.A."/>
            <person name="Praeg A."/>
            <person name="Erxleben A."/>
            <person name="Guenther S."/>
            <person name="Mueller M."/>
        </authorList>
    </citation>
    <scope>NUCLEOTIDE SEQUENCE [LARGE SCALE GENOMIC DNA]</scope>
    <source>
        <strain evidence="10 11">JA 4570</strain>
    </source>
</reference>
<dbReference type="InterPro" id="IPR049552">
    <property type="entry name" value="PKS_DH_N"/>
</dbReference>
<dbReference type="GO" id="GO:0006633">
    <property type="term" value="P:fatty acid biosynthetic process"/>
    <property type="evidence" value="ECO:0007669"/>
    <property type="project" value="InterPro"/>
</dbReference>
<dbReference type="Gene3D" id="3.40.50.720">
    <property type="entry name" value="NAD(P)-binding Rossmann-like Domain"/>
    <property type="match status" value="1"/>
</dbReference>
<evidence type="ECO:0000313" key="11">
    <source>
        <dbReference type="Proteomes" id="UP000014629"/>
    </source>
</evidence>
<dbReference type="InterPro" id="IPR049900">
    <property type="entry name" value="PKS_mFAS_DH"/>
</dbReference>
<dbReference type="OrthoDB" id="4317020at2"/>
<dbReference type="EMBL" id="AOPZ01000159">
    <property type="protein sequence ID" value="EPH43455.1"/>
    <property type="molecule type" value="Genomic_DNA"/>
</dbReference>